<sequence length="42" mass="4800">QVHETLAACLYNEGPRKSNKQTMQQRQPQQNTTVQNSTPSEQ</sequence>
<evidence type="ECO:0000313" key="2">
    <source>
        <dbReference type="EMBL" id="CAF5059829.1"/>
    </source>
</evidence>
<feature type="region of interest" description="Disordered" evidence="1">
    <location>
        <begin position="1"/>
        <end position="42"/>
    </location>
</feature>
<evidence type="ECO:0000256" key="1">
    <source>
        <dbReference type="SAM" id="MobiDB-lite"/>
    </source>
</evidence>
<dbReference type="AlphaFoldDB" id="A0A8S3E4C1"/>
<organism evidence="2 3">
    <name type="scientific">Rotaria magnacalcarata</name>
    <dbReference type="NCBI Taxonomy" id="392030"/>
    <lineage>
        <taxon>Eukaryota</taxon>
        <taxon>Metazoa</taxon>
        <taxon>Spiralia</taxon>
        <taxon>Gnathifera</taxon>
        <taxon>Rotifera</taxon>
        <taxon>Eurotatoria</taxon>
        <taxon>Bdelloidea</taxon>
        <taxon>Philodinida</taxon>
        <taxon>Philodinidae</taxon>
        <taxon>Rotaria</taxon>
    </lineage>
</organism>
<proteinExistence type="predicted"/>
<name>A0A8S3E4C1_9BILA</name>
<dbReference type="EMBL" id="CAJOBJ010233395">
    <property type="protein sequence ID" value="CAF5059829.1"/>
    <property type="molecule type" value="Genomic_DNA"/>
</dbReference>
<accession>A0A8S3E4C1</accession>
<feature type="compositionally biased region" description="Low complexity" evidence="1">
    <location>
        <begin position="20"/>
        <end position="36"/>
    </location>
</feature>
<gene>
    <name evidence="2" type="ORF">GIL414_LOCUS60452</name>
</gene>
<reference evidence="2" key="1">
    <citation type="submission" date="2021-02" db="EMBL/GenBank/DDBJ databases">
        <authorList>
            <person name="Nowell W R."/>
        </authorList>
    </citation>
    <scope>NUCLEOTIDE SEQUENCE</scope>
</reference>
<protein>
    <submittedName>
        <fullName evidence="2">Uncharacterized protein</fullName>
    </submittedName>
</protein>
<comment type="caution">
    <text evidence="2">The sequence shown here is derived from an EMBL/GenBank/DDBJ whole genome shotgun (WGS) entry which is preliminary data.</text>
</comment>
<evidence type="ECO:0000313" key="3">
    <source>
        <dbReference type="Proteomes" id="UP000681720"/>
    </source>
</evidence>
<feature type="non-terminal residue" evidence="2">
    <location>
        <position position="1"/>
    </location>
</feature>
<dbReference type="Proteomes" id="UP000681720">
    <property type="component" value="Unassembled WGS sequence"/>
</dbReference>